<feature type="region of interest" description="Disordered" evidence="5">
    <location>
        <begin position="14"/>
        <end position="75"/>
    </location>
</feature>
<keyword evidence="3" id="KW-0206">Cytoskeleton</keyword>
<name>A0A087T781_STEMI</name>
<dbReference type="AlphaFoldDB" id="A0A087T781"/>
<dbReference type="InterPro" id="IPR029299">
    <property type="entry name" value="ALMS_motif"/>
</dbReference>
<evidence type="ECO:0000256" key="4">
    <source>
        <dbReference type="SAM" id="Coils"/>
    </source>
</evidence>
<protein>
    <recommendedName>
        <fullName evidence="6">ALMS motif domain-containing protein</fullName>
    </recommendedName>
</protein>
<comment type="subcellular location">
    <subcellularLocation>
        <location evidence="1">Cytoplasm</location>
        <location evidence="1">Cytoskeleton</location>
        <location evidence="1">Microtubule organizing center</location>
        <location evidence="1">Centrosome</location>
    </subcellularLocation>
</comment>
<evidence type="ECO:0000256" key="3">
    <source>
        <dbReference type="ARBA" id="ARBA00023212"/>
    </source>
</evidence>
<feature type="compositionally biased region" description="Low complexity" evidence="5">
    <location>
        <begin position="410"/>
        <end position="422"/>
    </location>
</feature>
<gene>
    <name evidence="7" type="ORF">X975_23781</name>
</gene>
<feature type="region of interest" description="Disordered" evidence="5">
    <location>
        <begin position="407"/>
        <end position="452"/>
    </location>
</feature>
<dbReference type="Proteomes" id="UP000054359">
    <property type="component" value="Unassembled WGS sequence"/>
</dbReference>
<evidence type="ECO:0000256" key="1">
    <source>
        <dbReference type="ARBA" id="ARBA00004300"/>
    </source>
</evidence>
<feature type="compositionally biased region" description="Polar residues" evidence="5">
    <location>
        <begin position="423"/>
        <end position="436"/>
    </location>
</feature>
<reference evidence="7 8" key="1">
    <citation type="submission" date="2013-11" db="EMBL/GenBank/DDBJ databases">
        <title>Genome sequencing of Stegodyphus mimosarum.</title>
        <authorList>
            <person name="Bechsgaard J."/>
        </authorList>
    </citation>
    <scope>NUCLEOTIDE SEQUENCE [LARGE SCALE GENOMIC DNA]</scope>
</reference>
<evidence type="ECO:0000313" key="7">
    <source>
        <dbReference type="EMBL" id="KFM60970.1"/>
    </source>
</evidence>
<evidence type="ECO:0000256" key="5">
    <source>
        <dbReference type="SAM" id="MobiDB-lite"/>
    </source>
</evidence>
<feature type="coiled-coil region" evidence="4">
    <location>
        <begin position="996"/>
        <end position="1026"/>
    </location>
</feature>
<keyword evidence="8" id="KW-1185">Reference proteome</keyword>
<evidence type="ECO:0000313" key="8">
    <source>
        <dbReference type="Proteomes" id="UP000054359"/>
    </source>
</evidence>
<feature type="compositionally biased region" description="Basic and acidic residues" evidence="5">
    <location>
        <begin position="51"/>
        <end position="66"/>
    </location>
</feature>
<evidence type="ECO:0000256" key="2">
    <source>
        <dbReference type="ARBA" id="ARBA00022490"/>
    </source>
</evidence>
<keyword evidence="4" id="KW-0175">Coiled coil</keyword>
<feature type="domain" description="ALMS motif" evidence="6">
    <location>
        <begin position="908"/>
        <end position="1037"/>
    </location>
</feature>
<keyword evidence="2" id="KW-0963">Cytoplasm</keyword>
<feature type="non-terminal residue" evidence="7">
    <location>
        <position position="1041"/>
    </location>
</feature>
<feature type="region of interest" description="Disordered" evidence="5">
    <location>
        <begin position="775"/>
        <end position="807"/>
    </location>
</feature>
<dbReference type="OrthoDB" id="6437819at2759"/>
<dbReference type="Pfam" id="PF15309">
    <property type="entry name" value="ALMS_motif"/>
    <property type="match status" value="1"/>
</dbReference>
<proteinExistence type="predicted"/>
<evidence type="ECO:0000259" key="6">
    <source>
        <dbReference type="Pfam" id="PF15309"/>
    </source>
</evidence>
<organism evidence="7 8">
    <name type="scientific">Stegodyphus mimosarum</name>
    <name type="common">African social velvet spider</name>
    <dbReference type="NCBI Taxonomy" id="407821"/>
    <lineage>
        <taxon>Eukaryota</taxon>
        <taxon>Metazoa</taxon>
        <taxon>Ecdysozoa</taxon>
        <taxon>Arthropoda</taxon>
        <taxon>Chelicerata</taxon>
        <taxon>Arachnida</taxon>
        <taxon>Araneae</taxon>
        <taxon>Araneomorphae</taxon>
        <taxon>Entelegynae</taxon>
        <taxon>Eresoidea</taxon>
        <taxon>Eresidae</taxon>
        <taxon>Stegodyphus</taxon>
    </lineage>
</organism>
<dbReference type="GO" id="GO:0005813">
    <property type="term" value="C:centrosome"/>
    <property type="evidence" value="ECO:0007669"/>
    <property type="project" value="UniProtKB-SubCell"/>
</dbReference>
<feature type="compositionally biased region" description="Low complexity" evidence="5">
    <location>
        <begin position="26"/>
        <end position="48"/>
    </location>
</feature>
<sequence length="1041" mass="116431">MAFKRKHHGFIFNNKLEVNEREHQENNSTPNSWSSSSSYLSLPSKLGPENILDHKLQNDDTNHTPEKIGGSDSSSKYLREMIDKNDHSSKESLLKSNQISCPEKKPEITLYVKKLAEKYLGKLPAPSTYMNYGNQTLSSSEYKTHLHQKSEPESNIMAFRKERVASLTETNMSSKLKNLELNKKSYLEESIQGDENNKFSEQLVSNQEGTACDPFHERSIDCISSVHDFIEVFEAESLKTLPRLYVESDKNLEPEKYSQFESNVENSFINSLPEQMLESIGKTSPKPHVYHELSTIQEMDSALTNDAPKVSLDSNESMPSKNDNLSIQSKEEDKIMIESAEMINTGYVSLLSPPCSEQLELAKSIRFVSDETKDVQSVLDLPEKMTDVNISPVSSGNNVICEIKSKPKYSESTPSSPISTETNVLSSSKCVSSPNGSHAGLLTSEDDKSVSGFNQKGKENYYGFENCPDLSDTSSYKRYFSHEKKNDEQDQPMFTQHSELFNATDKEFKILTPHSDVSSPDATRSKNLKLPSTCILDLKENKILNGSVVGKYSTSSFMPMTPQSNISTPNSASAFEMSMVLKSPVDNCNQNTKVQKPNTETANFSETNDLMPSSSPLITPSNMYNANKDLVYNNTSSLKPITLTFDICLNNQSGSSRHAKIISPSEIKCHLDMKSTPISSKRMHGHDLVQEHENSSRTMLAGSHFDKYRSSSSPVEYRHFLSESAQCSGSGFFVPTLCVTDFSSFESLKDNNAPQVQTNLIKTVKAEEMITQSYDKGKSSKQEITTQTSKKEVSDLKGASSNSTSTESLSEMFTASKIAFQSTPIKSLEEIIKEPGIMEEPDLTLINSQFSVALESIERPRGLSELCSSSSAKYTDPINDLEEMTLHLTESGDKTLKTQIPRADGESLCIKENLYADSPSMVSFLQHEMSCLETSCEKKVFTPGPEEMTCRNNASPLKIPATVTTQSEGMTPRNNPMHFKTAANVQFRRCPVANYKKNTKRLWNNLEEVKKKKEAEEKRKLMAANRLKVKEFAKKLTPKKK</sequence>
<dbReference type="EMBL" id="KK113759">
    <property type="protein sequence ID" value="KFM60970.1"/>
    <property type="molecule type" value="Genomic_DNA"/>
</dbReference>
<accession>A0A087T781</accession>